<dbReference type="KEGG" id="bse:Bsel_3182"/>
<evidence type="ECO:0000313" key="8">
    <source>
        <dbReference type="EMBL" id="ADI00664.1"/>
    </source>
</evidence>
<dbReference type="InterPro" id="IPR050595">
    <property type="entry name" value="Bact_response_regulator"/>
</dbReference>
<dbReference type="STRING" id="439292.Bsel_3182"/>
<dbReference type="OrthoDB" id="9808843at2"/>
<keyword evidence="4" id="KW-0238">DNA-binding</keyword>
<dbReference type="SUPFAM" id="SSF52172">
    <property type="entry name" value="CheY-like"/>
    <property type="match status" value="1"/>
</dbReference>
<dbReference type="PANTHER" id="PTHR44591">
    <property type="entry name" value="STRESS RESPONSE REGULATOR PROTEIN 1"/>
    <property type="match status" value="1"/>
</dbReference>
<dbReference type="RefSeq" id="WP_013174068.1">
    <property type="nucleotide sequence ID" value="NC_014219.1"/>
</dbReference>
<accession>D6Y0U6</accession>
<evidence type="ECO:0000256" key="4">
    <source>
        <dbReference type="ARBA" id="ARBA00023125"/>
    </source>
</evidence>
<evidence type="ECO:0000313" key="9">
    <source>
        <dbReference type="Proteomes" id="UP000000271"/>
    </source>
</evidence>
<reference evidence="8" key="1">
    <citation type="submission" date="2009-10" db="EMBL/GenBank/DDBJ databases">
        <title>Complete sequence of Bacillus selenitireducens MLS10.</title>
        <authorList>
            <consortium name="US DOE Joint Genome Institute"/>
            <person name="Lucas S."/>
            <person name="Copeland A."/>
            <person name="Lapidus A."/>
            <person name="Glavina del Rio T."/>
            <person name="Dalin E."/>
            <person name="Tice H."/>
            <person name="Bruce D."/>
            <person name="Goodwin L."/>
            <person name="Pitluck S."/>
            <person name="Sims D."/>
            <person name="Brettin T."/>
            <person name="Detter J.C."/>
            <person name="Han C."/>
            <person name="Larimer F."/>
            <person name="Land M."/>
            <person name="Hauser L."/>
            <person name="Kyrpides N."/>
            <person name="Ovchinnikova G."/>
            <person name="Stolz J."/>
        </authorList>
    </citation>
    <scope>NUCLEOTIDE SEQUENCE [LARGE SCALE GENOMIC DNA]</scope>
    <source>
        <strain evidence="8">MLS10</strain>
    </source>
</reference>
<dbReference type="eggNOG" id="COG2204">
    <property type="taxonomic scope" value="Bacteria"/>
</dbReference>
<organism evidence="8 9">
    <name type="scientific">Bacillus selenitireducens (strain ATCC 700615 / DSM 15326 / MLS10)</name>
    <dbReference type="NCBI Taxonomy" id="439292"/>
    <lineage>
        <taxon>Bacteria</taxon>
        <taxon>Bacillati</taxon>
        <taxon>Bacillota</taxon>
        <taxon>Bacilli</taxon>
        <taxon>Bacillales</taxon>
        <taxon>Bacillaceae</taxon>
        <taxon>Salisediminibacterium</taxon>
    </lineage>
</organism>
<keyword evidence="9" id="KW-1185">Reference proteome</keyword>
<dbReference type="Gene3D" id="3.40.50.2300">
    <property type="match status" value="1"/>
</dbReference>
<evidence type="ECO:0000259" key="7">
    <source>
        <dbReference type="PROSITE" id="PS50110"/>
    </source>
</evidence>
<keyword evidence="1 6" id="KW-0597">Phosphoprotein</keyword>
<dbReference type="InterPro" id="IPR011006">
    <property type="entry name" value="CheY-like_superfamily"/>
</dbReference>
<keyword evidence="2" id="KW-0902">Two-component regulatory system</keyword>
<feature type="domain" description="Response regulatory" evidence="7">
    <location>
        <begin position="4"/>
        <end position="118"/>
    </location>
</feature>
<dbReference type="InterPro" id="IPR001789">
    <property type="entry name" value="Sig_transdc_resp-reg_receiver"/>
</dbReference>
<proteinExistence type="predicted"/>
<evidence type="ECO:0000256" key="5">
    <source>
        <dbReference type="ARBA" id="ARBA00023163"/>
    </source>
</evidence>
<dbReference type="GO" id="GO:0000160">
    <property type="term" value="P:phosphorelay signal transduction system"/>
    <property type="evidence" value="ECO:0007669"/>
    <property type="project" value="UniProtKB-KW"/>
</dbReference>
<dbReference type="PANTHER" id="PTHR44591:SF3">
    <property type="entry name" value="RESPONSE REGULATORY DOMAIN-CONTAINING PROTEIN"/>
    <property type="match status" value="1"/>
</dbReference>
<sequence>MAKKILIVDDQFGIRTLLTEVFQEDGFDTCNASNGKDAIQLTYSEKPDLILLDMKIPGMDGLDILRYLREEDNGVDVIIMTAYGEADRMKEAKALGALAYIAKPFDIDYVRERVRELIS</sequence>
<dbReference type="HOGENOM" id="CLU_000445_69_8_9"/>
<evidence type="ECO:0000256" key="3">
    <source>
        <dbReference type="ARBA" id="ARBA00023015"/>
    </source>
</evidence>
<name>D6Y0U6_BACIE</name>
<evidence type="ECO:0000256" key="2">
    <source>
        <dbReference type="ARBA" id="ARBA00023012"/>
    </source>
</evidence>
<dbReference type="Pfam" id="PF00072">
    <property type="entry name" value="Response_reg"/>
    <property type="match status" value="1"/>
</dbReference>
<protein>
    <submittedName>
        <fullName evidence="8">Response regulator receiver protein</fullName>
    </submittedName>
</protein>
<dbReference type="GO" id="GO:0003677">
    <property type="term" value="F:DNA binding"/>
    <property type="evidence" value="ECO:0007669"/>
    <property type="project" value="UniProtKB-KW"/>
</dbReference>
<dbReference type="EMBL" id="CP001791">
    <property type="protein sequence ID" value="ADI00664.1"/>
    <property type="molecule type" value="Genomic_DNA"/>
</dbReference>
<keyword evidence="5" id="KW-0804">Transcription</keyword>
<dbReference type="FunFam" id="3.40.50.2300:FF:000001">
    <property type="entry name" value="DNA-binding response regulator PhoB"/>
    <property type="match status" value="1"/>
</dbReference>
<evidence type="ECO:0000256" key="6">
    <source>
        <dbReference type="PROSITE-ProRule" id="PRU00169"/>
    </source>
</evidence>
<gene>
    <name evidence="8" type="ordered locus">Bsel_3182</name>
</gene>
<evidence type="ECO:0000256" key="1">
    <source>
        <dbReference type="ARBA" id="ARBA00022553"/>
    </source>
</evidence>
<keyword evidence="3" id="KW-0805">Transcription regulation</keyword>
<feature type="modified residue" description="4-aspartylphosphate" evidence="6">
    <location>
        <position position="53"/>
    </location>
</feature>
<dbReference type="SMART" id="SM00448">
    <property type="entry name" value="REC"/>
    <property type="match status" value="1"/>
</dbReference>
<dbReference type="PROSITE" id="PS50110">
    <property type="entry name" value="RESPONSE_REGULATORY"/>
    <property type="match status" value="1"/>
</dbReference>
<dbReference type="AlphaFoldDB" id="D6Y0U6"/>
<dbReference type="Proteomes" id="UP000000271">
    <property type="component" value="Chromosome"/>
</dbReference>